<accession>S3DBV4</accession>
<keyword evidence="1" id="KW-1133">Transmembrane helix</keyword>
<protein>
    <submittedName>
        <fullName evidence="2">Uncharacterized protein</fullName>
    </submittedName>
</protein>
<evidence type="ECO:0000313" key="2">
    <source>
        <dbReference type="EMBL" id="EPE35205.1"/>
    </source>
</evidence>
<organism evidence="2 3">
    <name type="scientific">Glarea lozoyensis (strain ATCC 20868 / MF5171)</name>
    <dbReference type="NCBI Taxonomy" id="1116229"/>
    <lineage>
        <taxon>Eukaryota</taxon>
        <taxon>Fungi</taxon>
        <taxon>Dikarya</taxon>
        <taxon>Ascomycota</taxon>
        <taxon>Pezizomycotina</taxon>
        <taxon>Leotiomycetes</taxon>
        <taxon>Helotiales</taxon>
        <taxon>Helotiaceae</taxon>
        <taxon>Glarea</taxon>
    </lineage>
</organism>
<dbReference type="KEGG" id="glz:GLAREA_10902"/>
<name>S3DBV4_GLAL2</name>
<dbReference type="RefSeq" id="XP_008078192.1">
    <property type="nucleotide sequence ID" value="XM_008080001.1"/>
</dbReference>
<evidence type="ECO:0000256" key="1">
    <source>
        <dbReference type="SAM" id="Phobius"/>
    </source>
</evidence>
<dbReference type="Proteomes" id="UP000016922">
    <property type="component" value="Unassembled WGS sequence"/>
</dbReference>
<keyword evidence="1" id="KW-0472">Membrane</keyword>
<dbReference type="HOGENOM" id="CLU_868924_0_0_1"/>
<dbReference type="AlphaFoldDB" id="S3DBV4"/>
<keyword evidence="1" id="KW-0812">Transmembrane</keyword>
<feature type="transmembrane region" description="Helical" evidence="1">
    <location>
        <begin position="6"/>
        <end position="31"/>
    </location>
</feature>
<reference evidence="2 3" key="1">
    <citation type="journal article" date="2013" name="BMC Genomics">
        <title>Genomics-driven discovery of the pneumocandin biosynthetic gene cluster in the fungus Glarea lozoyensis.</title>
        <authorList>
            <person name="Chen L."/>
            <person name="Yue Q."/>
            <person name="Zhang X."/>
            <person name="Xiang M."/>
            <person name="Wang C."/>
            <person name="Li S."/>
            <person name="Che Y."/>
            <person name="Ortiz-Lopez F.J."/>
            <person name="Bills G.F."/>
            <person name="Liu X."/>
            <person name="An Z."/>
        </authorList>
    </citation>
    <scope>NUCLEOTIDE SEQUENCE [LARGE SCALE GENOMIC DNA]</scope>
    <source>
        <strain evidence="3">ATCC 20868 / MF5171</strain>
    </source>
</reference>
<gene>
    <name evidence="2" type="ORF">GLAREA_10902</name>
</gene>
<dbReference type="OrthoDB" id="3579491at2759"/>
<sequence length="332" mass="39013">MQPVTITLLAVLIPTLLAILLLTSLSVYLYLRLKSVAKVPVADVSHHVEEVVKVLDEPIRQMRELPPVILESVHPTFLGRVLTEHRPFEGDPQIEGDLRGFGVFWVFNFHTFKKPYDYIKNMKWDGAELGQILSDLGYQAMPVASFWRLFEDTRTRRVLLEHLLSQLLFQKTSLDVEPENSFLPLTPVQHRDLASYFSSLEKTRFSPEFATEVGKLPFTIAHADNWPQANYDSVLEKLGKLYLKTLYHTNWELFAQDYLLQLFDQYVYARLRLFAQFQKYEVKFLESSETRFYTTPEVWEYQDDDGQILQEKRVREHAHGYRIDETGDYHRF</sequence>
<proteinExistence type="predicted"/>
<dbReference type="EMBL" id="KE145355">
    <property type="protein sequence ID" value="EPE35205.1"/>
    <property type="molecule type" value="Genomic_DNA"/>
</dbReference>
<keyword evidence="3" id="KW-1185">Reference proteome</keyword>
<dbReference type="GeneID" id="19469946"/>
<evidence type="ECO:0000313" key="3">
    <source>
        <dbReference type="Proteomes" id="UP000016922"/>
    </source>
</evidence>